<comment type="caution">
    <text evidence="1">The sequence shown here is derived from an EMBL/GenBank/DDBJ whole genome shotgun (WGS) entry which is preliminary data.</text>
</comment>
<proteinExistence type="predicted"/>
<accession>A0A644SK80</accession>
<organism evidence="1">
    <name type="scientific">bioreactor metagenome</name>
    <dbReference type="NCBI Taxonomy" id="1076179"/>
    <lineage>
        <taxon>unclassified sequences</taxon>
        <taxon>metagenomes</taxon>
        <taxon>ecological metagenomes</taxon>
    </lineage>
</organism>
<gene>
    <name evidence="1" type="ORF">SDC9_00552</name>
</gene>
<dbReference type="AlphaFoldDB" id="A0A644SK80"/>
<reference evidence="1" key="1">
    <citation type="submission" date="2019-08" db="EMBL/GenBank/DDBJ databases">
        <authorList>
            <person name="Kucharzyk K."/>
            <person name="Murdoch R.W."/>
            <person name="Higgins S."/>
            <person name="Loffler F."/>
        </authorList>
    </citation>
    <scope>NUCLEOTIDE SEQUENCE</scope>
</reference>
<name>A0A644SK80_9ZZZZ</name>
<sequence>MIGGVTIGSALLRAPSSIFKITAPKPIPTPIGVAHGLQIREIGVYSNVVAHGDFGLIKSRENLIIGIRDFEKMYYDNICRFSGCD</sequence>
<dbReference type="EMBL" id="VSSQ01000001">
    <property type="protein sequence ID" value="MPL55085.1"/>
    <property type="molecule type" value="Genomic_DNA"/>
</dbReference>
<evidence type="ECO:0000313" key="1">
    <source>
        <dbReference type="EMBL" id="MPL55085.1"/>
    </source>
</evidence>
<protein>
    <submittedName>
        <fullName evidence="1">Uncharacterized protein</fullName>
    </submittedName>
</protein>